<keyword evidence="1" id="KW-0808">Transferase</keyword>
<dbReference type="SUPFAM" id="SSF55729">
    <property type="entry name" value="Acyl-CoA N-acyltransferases (Nat)"/>
    <property type="match status" value="1"/>
</dbReference>
<dbReference type="Gene3D" id="3.40.630.30">
    <property type="match status" value="1"/>
</dbReference>
<gene>
    <name evidence="4" type="ORF">P2G67_06935</name>
</gene>
<evidence type="ECO:0000256" key="2">
    <source>
        <dbReference type="ARBA" id="ARBA00023315"/>
    </source>
</evidence>
<dbReference type="PANTHER" id="PTHR43877">
    <property type="entry name" value="AMINOALKYLPHOSPHONATE N-ACETYLTRANSFERASE-RELATED-RELATED"/>
    <property type="match status" value="1"/>
</dbReference>
<evidence type="ECO:0000313" key="5">
    <source>
        <dbReference type="Proteomes" id="UP001215503"/>
    </source>
</evidence>
<organism evidence="4 5">
    <name type="scientific">Aquibaculum arenosum</name>
    <dbReference type="NCBI Taxonomy" id="3032591"/>
    <lineage>
        <taxon>Bacteria</taxon>
        <taxon>Pseudomonadati</taxon>
        <taxon>Pseudomonadota</taxon>
        <taxon>Alphaproteobacteria</taxon>
        <taxon>Rhodospirillales</taxon>
        <taxon>Rhodovibrionaceae</taxon>
        <taxon>Aquibaculum</taxon>
    </lineage>
</organism>
<accession>A0ABT5YN77</accession>
<evidence type="ECO:0000259" key="3">
    <source>
        <dbReference type="PROSITE" id="PS51186"/>
    </source>
</evidence>
<reference evidence="4 5" key="1">
    <citation type="submission" date="2023-03" db="EMBL/GenBank/DDBJ databases">
        <title>Fodinicurvata sp. CAU 1616 isolated from sea sendiment.</title>
        <authorList>
            <person name="Kim W."/>
        </authorList>
    </citation>
    <scope>NUCLEOTIDE SEQUENCE [LARGE SCALE GENOMIC DNA]</scope>
    <source>
        <strain evidence="4 5">CAU 1616</strain>
    </source>
</reference>
<keyword evidence="5" id="KW-1185">Reference proteome</keyword>
<evidence type="ECO:0000256" key="1">
    <source>
        <dbReference type="ARBA" id="ARBA00022679"/>
    </source>
</evidence>
<feature type="domain" description="N-acetyltransferase" evidence="3">
    <location>
        <begin position="10"/>
        <end position="178"/>
    </location>
</feature>
<dbReference type="PANTHER" id="PTHR43877:SF2">
    <property type="entry name" value="AMINOALKYLPHOSPHONATE N-ACETYLTRANSFERASE-RELATED"/>
    <property type="match status" value="1"/>
</dbReference>
<dbReference type="Proteomes" id="UP001215503">
    <property type="component" value="Unassembled WGS sequence"/>
</dbReference>
<comment type="caution">
    <text evidence="4">The sequence shown here is derived from an EMBL/GenBank/DDBJ whole genome shotgun (WGS) entry which is preliminary data.</text>
</comment>
<dbReference type="RefSeq" id="WP_275821386.1">
    <property type="nucleotide sequence ID" value="NZ_JARHUD010000003.1"/>
</dbReference>
<dbReference type="InterPro" id="IPR016181">
    <property type="entry name" value="Acyl_CoA_acyltransferase"/>
</dbReference>
<keyword evidence="2" id="KW-0012">Acyltransferase</keyword>
<sequence length="200" mass="22322">MDGRQHAIETRVEPLERFRGPDLHDLCDAADAAIVDGGGFGWLAPPPRDVMENYWRGVLLIPERKLFVGRLDGVIAGSAQLVLPTNNNEAGRMSGSLTTFFVAPWARGYGLALSLVQTVETAAREAGLKVLNLDVRETQRRAIQIYEQLGYHRWGTHPRYALVEGRWMKGFYYHKDLVADSLEAEAQENSAEQATQETTP</sequence>
<evidence type="ECO:0000313" key="4">
    <source>
        <dbReference type="EMBL" id="MDF2095709.1"/>
    </source>
</evidence>
<name>A0ABT5YN77_9PROT</name>
<dbReference type="CDD" id="cd04301">
    <property type="entry name" value="NAT_SF"/>
    <property type="match status" value="1"/>
</dbReference>
<dbReference type="InterPro" id="IPR000182">
    <property type="entry name" value="GNAT_dom"/>
</dbReference>
<dbReference type="InterPro" id="IPR050832">
    <property type="entry name" value="Bact_Acetyltransf"/>
</dbReference>
<dbReference type="EMBL" id="JARHUD010000003">
    <property type="protein sequence ID" value="MDF2095709.1"/>
    <property type="molecule type" value="Genomic_DNA"/>
</dbReference>
<dbReference type="Pfam" id="PF00583">
    <property type="entry name" value="Acetyltransf_1"/>
    <property type="match status" value="1"/>
</dbReference>
<dbReference type="PROSITE" id="PS51186">
    <property type="entry name" value="GNAT"/>
    <property type="match status" value="1"/>
</dbReference>
<protein>
    <submittedName>
        <fullName evidence="4">GNAT family N-acetyltransferase</fullName>
    </submittedName>
</protein>
<proteinExistence type="predicted"/>